<evidence type="ECO:0000313" key="1">
    <source>
        <dbReference type="EMBL" id="GIY86902.1"/>
    </source>
</evidence>
<keyword evidence="2" id="KW-1185">Reference proteome</keyword>
<accession>A0AAV4WVI3</accession>
<name>A0AAV4WVI3_9ARAC</name>
<organism evidence="1 2">
    <name type="scientific">Caerostris darwini</name>
    <dbReference type="NCBI Taxonomy" id="1538125"/>
    <lineage>
        <taxon>Eukaryota</taxon>
        <taxon>Metazoa</taxon>
        <taxon>Ecdysozoa</taxon>
        <taxon>Arthropoda</taxon>
        <taxon>Chelicerata</taxon>
        <taxon>Arachnida</taxon>
        <taxon>Araneae</taxon>
        <taxon>Araneomorphae</taxon>
        <taxon>Entelegynae</taxon>
        <taxon>Araneoidea</taxon>
        <taxon>Araneidae</taxon>
        <taxon>Caerostris</taxon>
    </lineage>
</organism>
<protein>
    <submittedName>
        <fullName evidence="1">Uncharacterized protein</fullName>
    </submittedName>
</protein>
<gene>
    <name evidence="1" type="ORF">CDAR_289641</name>
</gene>
<dbReference type="Proteomes" id="UP001054837">
    <property type="component" value="Unassembled WGS sequence"/>
</dbReference>
<evidence type="ECO:0000313" key="2">
    <source>
        <dbReference type="Proteomes" id="UP001054837"/>
    </source>
</evidence>
<dbReference type="EMBL" id="BPLQ01015260">
    <property type="protein sequence ID" value="GIY86902.1"/>
    <property type="molecule type" value="Genomic_DNA"/>
</dbReference>
<comment type="caution">
    <text evidence="1">The sequence shown here is derived from an EMBL/GenBank/DDBJ whole genome shotgun (WGS) entry which is preliminary data.</text>
</comment>
<proteinExistence type="predicted"/>
<sequence>MEWNGDPRGVRGKLESIWDGGGGFLTRFSKKLSHKLPSKAVDSVRDRKHVSNVGLVQRVIIFMTVYVVITSPQVHQARSCTLRPTFIDSDIAKDVGSNKMINPCKDDFLKNYR</sequence>
<dbReference type="AlphaFoldDB" id="A0AAV4WVI3"/>
<reference evidence="1 2" key="1">
    <citation type="submission" date="2021-06" db="EMBL/GenBank/DDBJ databases">
        <title>Caerostris darwini draft genome.</title>
        <authorList>
            <person name="Kono N."/>
            <person name="Arakawa K."/>
        </authorList>
    </citation>
    <scope>NUCLEOTIDE SEQUENCE [LARGE SCALE GENOMIC DNA]</scope>
</reference>